<dbReference type="PANTHER" id="PTHR11439">
    <property type="entry name" value="GAG-POL-RELATED RETROTRANSPOSON"/>
    <property type="match status" value="1"/>
</dbReference>
<dbReference type="CDD" id="cd09272">
    <property type="entry name" value="RNase_HI_RT_Ty1"/>
    <property type="match status" value="1"/>
</dbReference>
<sequence>MYLLIATRPDITFAVNQASRYLEKPTTTHWKAVKRILKYLKGTINHGLQFKCDQKKELLAYSDADYAGDLQTRRSTMGYALRFASRTISWNSQRQQVVALSTTDAEYMAACQTAKEIV</sequence>
<dbReference type="EMBL" id="LBMM01006958">
    <property type="protein sequence ID" value="KMQ90161.1"/>
    <property type="molecule type" value="Genomic_DNA"/>
</dbReference>
<proteinExistence type="predicted"/>
<accession>A0A0J7KIY0</accession>
<dbReference type="STRING" id="67767.A0A0J7KIY0"/>
<dbReference type="AlphaFoldDB" id="A0A0J7KIY0"/>
<dbReference type="Proteomes" id="UP000036403">
    <property type="component" value="Unassembled WGS sequence"/>
</dbReference>
<protein>
    <submittedName>
        <fullName evidence="1">Retrovirus-related pol polyprotein from transposon tnt 1-94</fullName>
    </submittedName>
</protein>
<dbReference type="PANTHER" id="PTHR11439:SF483">
    <property type="entry name" value="PEPTIDE SYNTHASE GLIP-LIKE, PUTATIVE (AFU_ORTHOLOGUE AFUA_3G12920)-RELATED"/>
    <property type="match status" value="1"/>
</dbReference>
<name>A0A0J7KIY0_LASNI</name>
<dbReference type="OrthoDB" id="8188638at2759"/>
<organism evidence="1 2">
    <name type="scientific">Lasius niger</name>
    <name type="common">Black garden ant</name>
    <dbReference type="NCBI Taxonomy" id="67767"/>
    <lineage>
        <taxon>Eukaryota</taxon>
        <taxon>Metazoa</taxon>
        <taxon>Ecdysozoa</taxon>
        <taxon>Arthropoda</taxon>
        <taxon>Hexapoda</taxon>
        <taxon>Insecta</taxon>
        <taxon>Pterygota</taxon>
        <taxon>Neoptera</taxon>
        <taxon>Endopterygota</taxon>
        <taxon>Hymenoptera</taxon>
        <taxon>Apocrita</taxon>
        <taxon>Aculeata</taxon>
        <taxon>Formicoidea</taxon>
        <taxon>Formicidae</taxon>
        <taxon>Formicinae</taxon>
        <taxon>Lasius</taxon>
        <taxon>Lasius</taxon>
    </lineage>
</organism>
<gene>
    <name evidence="1" type="ORF">RF55_10107</name>
</gene>
<comment type="caution">
    <text evidence="1">The sequence shown here is derived from an EMBL/GenBank/DDBJ whole genome shotgun (WGS) entry which is preliminary data.</text>
</comment>
<reference evidence="1 2" key="1">
    <citation type="submission" date="2015-04" db="EMBL/GenBank/DDBJ databases">
        <title>Lasius niger genome sequencing.</title>
        <authorList>
            <person name="Konorov E.A."/>
            <person name="Nikitin M.A."/>
            <person name="Kirill M.V."/>
            <person name="Chang P."/>
        </authorList>
    </citation>
    <scope>NUCLEOTIDE SEQUENCE [LARGE SCALE GENOMIC DNA]</scope>
    <source>
        <tissue evidence="1">Whole</tissue>
    </source>
</reference>
<evidence type="ECO:0000313" key="1">
    <source>
        <dbReference type="EMBL" id="KMQ90161.1"/>
    </source>
</evidence>
<keyword evidence="2" id="KW-1185">Reference proteome</keyword>
<dbReference type="PaxDb" id="67767-A0A0J7KIY0"/>
<evidence type="ECO:0000313" key="2">
    <source>
        <dbReference type="Proteomes" id="UP000036403"/>
    </source>
</evidence>